<sequence>MNYIIENNIDFYSELQKELSKDSNQKIHDDQVIPDNLDNICLLSNSVLEKNYVTLECGHKFNYVPLYNEICNQKRENRLEITHLLINQIKCPYCRSITNKLLPYIDDKDVIKKKGINYPLKYCMKLHSCQWVKSGKNKDQELCGKSAFESDYGKYCCYHHKLSKNKNHHKEKLTNIQLNWSKEHERINKKYNLNQLREILRENKSKYKLKITGNKNEIIDRIIQCGLVIE</sequence>
<accession>A0A6C0AY50</accession>
<evidence type="ECO:0000313" key="1">
    <source>
        <dbReference type="EMBL" id="QHS84403.1"/>
    </source>
</evidence>
<reference evidence="1" key="1">
    <citation type="journal article" date="2020" name="Nature">
        <title>Giant virus diversity and host interactions through global metagenomics.</title>
        <authorList>
            <person name="Schulz F."/>
            <person name="Roux S."/>
            <person name="Paez-Espino D."/>
            <person name="Jungbluth S."/>
            <person name="Walsh D.A."/>
            <person name="Denef V.J."/>
            <person name="McMahon K.D."/>
            <person name="Konstantinidis K.T."/>
            <person name="Eloe-Fadrosh E.A."/>
            <person name="Kyrpides N.C."/>
            <person name="Woyke T."/>
        </authorList>
    </citation>
    <scope>NUCLEOTIDE SEQUENCE</scope>
    <source>
        <strain evidence="1">GVMAG-S-ERX556022-25</strain>
    </source>
</reference>
<dbReference type="EMBL" id="MN738808">
    <property type="protein sequence ID" value="QHS84403.1"/>
    <property type="molecule type" value="Genomic_DNA"/>
</dbReference>
<organism evidence="1">
    <name type="scientific">viral metagenome</name>
    <dbReference type="NCBI Taxonomy" id="1070528"/>
    <lineage>
        <taxon>unclassified sequences</taxon>
        <taxon>metagenomes</taxon>
        <taxon>organismal metagenomes</taxon>
    </lineage>
</organism>
<proteinExistence type="predicted"/>
<dbReference type="AlphaFoldDB" id="A0A6C0AY50"/>
<name>A0A6C0AY50_9ZZZZ</name>
<protein>
    <recommendedName>
        <fullName evidence="2">SAP domain-containing protein</fullName>
    </recommendedName>
</protein>
<evidence type="ECO:0008006" key="2">
    <source>
        <dbReference type="Google" id="ProtNLM"/>
    </source>
</evidence>